<dbReference type="EMBL" id="PDUG01000003">
    <property type="protein sequence ID" value="PIC38176.1"/>
    <property type="molecule type" value="Genomic_DNA"/>
</dbReference>
<feature type="domain" description="BRCT" evidence="3">
    <location>
        <begin position="709"/>
        <end position="762"/>
    </location>
</feature>
<organism evidence="4 5">
    <name type="scientific">Caenorhabditis nigoni</name>
    <dbReference type="NCBI Taxonomy" id="1611254"/>
    <lineage>
        <taxon>Eukaryota</taxon>
        <taxon>Metazoa</taxon>
        <taxon>Ecdysozoa</taxon>
        <taxon>Nematoda</taxon>
        <taxon>Chromadorea</taxon>
        <taxon>Rhabditida</taxon>
        <taxon>Rhabditina</taxon>
        <taxon>Rhabditomorpha</taxon>
        <taxon>Rhabditoidea</taxon>
        <taxon>Rhabditidae</taxon>
        <taxon>Peloderinae</taxon>
        <taxon>Caenorhabditis</taxon>
    </lineage>
</organism>
<dbReference type="SUPFAM" id="SSF52113">
    <property type="entry name" value="BRCT domain"/>
    <property type="match status" value="1"/>
</dbReference>
<keyword evidence="1" id="KW-0040">ANK repeat</keyword>
<dbReference type="InterPro" id="IPR002110">
    <property type="entry name" value="Ankyrin_rpt"/>
</dbReference>
<keyword evidence="5" id="KW-1185">Reference proteome</keyword>
<evidence type="ECO:0000256" key="1">
    <source>
        <dbReference type="PROSITE-ProRule" id="PRU00023"/>
    </source>
</evidence>
<keyword evidence="2" id="KW-0812">Transmembrane</keyword>
<dbReference type="Gene3D" id="1.25.40.20">
    <property type="entry name" value="Ankyrin repeat-containing domain"/>
    <property type="match status" value="1"/>
</dbReference>
<gene>
    <name evidence="4" type="primary">Cnig_chr_III.g10274</name>
    <name evidence="4" type="ORF">B9Z55_010274</name>
</gene>
<dbReference type="AlphaFoldDB" id="A0A2G5UG23"/>
<dbReference type="OrthoDB" id="5813519at2759"/>
<evidence type="ECO:0000256" key="2">
    <source>
        <dbReference type="SAM" id="Phobius"/>
    </source>
</evidence>
<proteinExistence type="predicted"/>
<dbReference type="Pfam" id="PF00533">
    <property type="entry name" value="BRCT"/>
    <property type="match status" value="1"/>
</dbReference>
<dbReference type="InterPro" id="IPR036770">
    <property type="entry name" value="Ankyrin_rpt-contain_sf"/>
</dbReference>
<evidence type="ECO:0000313" key="5">
    <source>
        <dbReference type="Proteomes" id="UP000230233"/>
    </source>
</evidence>
<feature type="transmembrane region" description="Helical" evidence="2">
    <location>
        <begin position="498"/>
        <end position="519"/>
    </location>
</feature>
<dbReference type="Gene3D" id="3.40.50.10190">
    <property type="entry name" value="BRCT domain"/>
    <property type="match status" value="1"/>
</dbReference>
<dbReference type="SMART" id="SM00248">
    <property type="entry name" value="ANK"/>
    <property type="match status" value="1"/>
</dbReference>
<protein>
    <recommendedName>
        <fullName evidence="3">BRCT domain-containing protein</fullName>
    </recommendedName>
</protein>
<dbReference type="SUPFAM" id="SSF48403">
    <property type="entry name" value="Ankyrin repeat"/>
    <property type="match status" value="1"/>
</dbReference>
<keyword evidence="2" id="KW-1133">Transmembrane helix</keyword>
<dbReference type="InterPro" id="IPR053345">
    <property type="entry name" value="Ankyrin_repeat-containing"/>
</dbReference>
<feature type="repeat" description="ANK" evidence="1">
    <location>
        <begin position="589"/>
        <end position="621"/>
    </location>
</feature>
<name>A0A2G5UG23_9PELO</name>
<accession>A0A2G5UG23</accession>
<comment type="caution">
    <text evidence="4">The sequence shown here is derived from an EMBL/GenBank/DDBJ whole genome shotgun (WGS) entry which is preliminary data.</text>
</comment>
<dbReference type="Pfam" id="PF00023">
    <property type="entry name" value="Ank"/>
    <property type="match status" value="1"/>
</dbReference>
<dbReference type="PROSITE" id="PS50297">
    <property type="entry name" value="ANK_REP_REGION"/>
    <property type="match status" value="1"/>
</dbReference>
<dbReference type="InterPro" id="IPR036420">
    <property type="entry name" value="BRCT_dom_sf"/>
</dbReference>
<evidence type="ECO:0000259" key="3">
    <source>
        <dbReference type="PROSITE" id="PS50172"/>
    </source>
</evidence>
<reference evidence="5" key="1">
    <citation type="submission" date="2017-10" db="EMBL/GenBank/DDBJ databases">
        <title>Rapid genome shrinkage in a self-fertile nematode reveals novel sperm competition proteins.</title>
        <authorList>
            <person name="Yin D."/>
            <person name="Schwarz E.M."/>
            <person name="Thomas C.G."/>
            <person name="Felde R.L."/>
            <person name="Korf I.F."/>
            <person name="Cutter A.D."/>
            <person name="Schartner C.M."/>
            <person name="Ralston E.J."/>
            <person name="Meyer B.J."/>
            <person name="Haag E.S."/>
        </authorList>
    </citation>
    <scope>NUCLEOTIDE SEQUENCE [LARGE SCALE GENOMIC DNA]</scope>
    <source>
        <strain evidence="5">JU1422</strain>
    </source>
</reference>
<dbReference type="PANTHER" id="PTHR22956">
    <property type="entry name" value="ANKYRIN REPEAT-CONTAINING PROTEIN F37A4.4-RELATED-RELATED"/>
    <property type="match status" value="1"/>
</dbReference>
<dbReference type="Proteomes" id="UP000230233">
    <property type="component" value="Chromosome III"/>
</dbReference>
<dbReference type="PANTHER" id="PTHR22956:SF17">
    <property type="entry name" value="ANKYRIN REPEAT-CONTAINING PROTEIN F37A4.4-RELATED"/>
    <property type="match status" value="1"/>
</dbReference>
<dbReference type="PROSITE" id="PS50172">
    <property type="entry name" value="BRCT"/>
    <property type="match status" value="1"/>
</dbReference>
<dbReference type="PROSITE" id="PS50088">
    <property type="entry name" value="ANK_REPEAT"/>
    <property type="match status" value="1"/>
</dbReference>
<keyword evidence="2" id="KW-0472">Membrane</keyword>
<dbReference type="SMART" id="SM00292">
    <property type="entry name" value="BRCT"/>
    <property type="match status" value="1"/>
</dbReference>
<dbReference type="InterPro" id="IPR001357">
    <property type="entry name" value="BRCT_dom"/>
</dbReference>
<evidence type="ECO:0000313" key="4">
    <source>
        <dbReference type="EMBL" id="PIC38176.1"/>
    </source>
</evidence>
<sequence length="900" mass="103291">MSSSKSIEHPVFTAGFVNMADLSKVSEDVDSKWFKTEIAKGKPIDKMKVALKPFNEFASNMNSLEKVWKSLEETIQEGTLTAFQEFFRLNPQFDSFSEAQYDKVINVLQPAYTDCWKNTPSGNMSKYVEMKNSYEKLDLVFQSVTAMVTWIDETVKKTNPNYEQVLNQLEKTEMDYNNQKYIHTIENIPNYDSLKQLIERFERLQGLQKELITNAKMVNEGNPKLVFGVKDLVEEWNLAEKQDCLKRKKDLDVGILITLTTALEYAFKFVKDLKYSTIQNVLQAILEVRKQLLSLAKFVEELEKKYDSVESVKTVLLLKNSSSLAHSLGSGMHVIQHMTEVLRLSDNLKQVMEYDGDAIKVIMRSEPPMDVLKFFEIRKSSIKILLNEIDILEKSAEDLKGKDLLRMGSVFEKALKVLGIPNVFEFAYSELKKSGYITQADKVKELKDLDLNFASHKGDLNAASLSLSDLRDFFDELFDLKVKPTSGVTRIISDPVNIIIGCVVVVILLGIGFILIYGLTKTGKERYKKLYLYYFGKQEDFEKRWRYSLFLDRVDITKNVICDAVREVNSQNLLAAVKSGAYINVYNKFGNTGLHVATKRGHYQLVDILIRHGADRTLLNAENKTPEQMIKVINTTIKNEEEKEEVEKYKKVEMIYNKYRKKKFGKSVPNTFPTTSFHIYIDDRTEEKVTYKFMAKFESITSHEPLPTTTHCIVKTDENGVLESDDFNLLSWIFNGVIIVKESWMTDCLQNPKLISKDIDYLVNTVKYNGVVYENAILPWSLAMAKGTMPYLYGVQVAVVMKDYPNLFTLAALVSNLGGFMLNQFPEKDQFNKGSHPYLHENLGPIFLLHDGTIDLSIYKNDVDKMYTVFTESEFISFLLKRNINTDQNPNPIPVVKETD</sequence>